<evidence type="ECO:0008006" key="4">
    <source>
        <dbReference type="Google" id="ProtNLM"/>
    </source>
</evidence>
<reference evidence="1" key="1">
    <citation type="submission" date="2021-02" db="EMBL/GenBank/DDBJ databases">
        <authorList>
            <person name="Nowell W R."/>
        </authorList>
    </citation>
    <scope>NUCLEOTIDE SEQUENCE</scope>
</reference>
<evidence type="ECO:0000313" key="1">
    <source>
        <dbReference type="EMBL" id="CAF1518211.1"/>
    </source>
</evidence>
<dbReference type="Proteomes" id="UP000681967">
    <property type="component" value="Unassembled WGS sequence"/>
</dbReference>
<organism evidence="1 3">
    <name type="scientific">Rotaria magnacalcarata</name>
    <dbReference type="NCBI Taxonomy" id="392030"/>
    <lineage>
        <taxon>Eukaryota</taxon>
        <taxon>Metazoa</taxon>
        <taxon>Spiralia</taxon>
        <taxon>Gnathifera</taxon>
        <taxon>Rotifera</taxon>
        <taxon>Eurotatoria</taxon>
        <taxon>Bdelloidea</taxon>
        <taxon>Philodinida</taxon>
        <taxon>Philodinidae</taxon>
        <taxon>Rotaria</taxon>
    </lineage>
</organism>
<dbReference type="Proteomes" id="UP000663855">
    <property type="component" value="Unassembled WGS sequence"/>
</dbReference>
<comment type="caution">
    <text evidence="1">The sequence shown here is derived from an EMBL/GenBank/DDBJ whole genome shotgun (WGS) entry which is preliminary data.</text>
</comment>
<protein>
    <recommendedName>
        <fullName evidence="4">Retrotransposon gag domain-containing protein</fullName>
    </recommendedName>
</protein>
<proteinExistence type="predicted"/>
<gene>
    <name evidence="2" type="ORF">BYL167_LOCUS60099</name>
    <name evidence="1" type="ORF">CJN711_LOCUS28234</name>
</gene>
<dbReference type="EMBL" id="CAJOBH010229860">
    <property type="protein sequence ID" value="CAF5067311.1"/>
    <property type="molecule type" value="Genomic_DNA"/>
</dbReference>
<dbReference type="EMBL" id="CAJNOV010013334">
    <property type="protein sequence ID" value="CAF1518211.1"/>
    <property type="molecule type" value="Genomic_DNA"/>
</dbReference>
<name>A0A815UD86_9BILA</name>
<sequence>MAEELFNAILLNSLEKLPLFGGQQNENVEKWLEEITYGFNFAGFDDDQNVRVIHIYLTGEARKWIIKNMSVLDSWSTFVEAIITAHSSSVQKQMIPFQMSMVKEVRKVEEKKAELIEIDEEIAELVNKEEKDTEKFEDFIHTSFENAKILNEMVSNCNILPITSMIQNIENVGNVIPLLWFFNESNYLQKNIDMDIIKHIVCILHDCSLIYTFICLKLIQLLWFNLFLCNINWWDWFRTLAVP</sequence>
<evidence type="ECO:0000313" key="3">
    <source>
        <dbReference type="Proteomes" id="UP000663855"/>
    </source>
</evidence>
<accession>A0A815UD86</accession>
<evidence type="ECO:0000313" key="2">
    <source>
        <dbReference type="EMBL" id="CAF5067311.1"/>
    </source>
</evidence>
<dbReference type="AlphaFoldDB" id="A0A815UD86"/>